<dbReference type="SUPFAM" id="SSF144020">
    <property type="entry name" value="FdhE-like"/>
    <property type="match status" value="1"/>
</dbReference>
<evidence type="ECO:0000259" key="3">
    <source>
        <dbReference type="Pfam" id="PF24860"/>
    </source>
</evidence>
<dbReference type="InterPro" id="IPR056796">
    <property type="entry name" value="FdhE_C"/>
</dbReference>
<feature type="domain" description="FdhE C-terminal" evidence="3">
    <location>
        <begin position="124"/>
        <end position="199"/>
    </location>
</feature>
<dbReference type="PANTHER" id="PTHR37689">
    <property type="entry name" value="PROTEIN FDHE"/>
    <property type="match status" value="1"/>
</dbReference>
<feature type="domain" description="FdhE central" evidence="2">
    <location>
        <begin position="84"/>
        <end position="122"/>
    </location>
</feature>
<organism evidence="4">
    <name type="scientific">marine metagenome</name>
    <dbReference type="NCBI Taxonomy" id="408172"/>
    <lineage>
        <taxon>unclassified sequences</taxon>
        <taxon>metagenomes</taxon>
        <taxon>ecological metagenomes</taxon>
    </lineage>
</organism>
<reference evidence="4" key="1">
    <citation type="submission" date="2018-05" db="EMBL/GenBank/DDBJ databases">
        <authorList>
            <person name="Lanie J.A."/>
            <person name="Ng W.-L."/>
            <person name="Kazmierczak K.M."/>
            <person name="Andrzejewski T.M."/>
            <person name="Davidsen T.M."/>
            <person name="Wayne K.J."/>
            <person name="Tettelin H."/>
            <person name="Glass J.I."/>
            <person name="Rusch D."/>
            <person name="Podicherti R."/>
            <person name="Tsui H.-C.T."/>
            <person name="Winkler M.E."/>
        </authorList>
    </citation>
    <scope>NUCLEOTIDE SEQUENCE</scope>
</reference>
<accession>A0A382MPS2</accession>
<dbReference type="EMBL" id="UINC01094936">
    <property type="protein sequence ID" value="SVC50600.1"/>
    <property type="molecule type" value="Genomic_DNA"/>
</dbReference>
<evidence type="ECO:0000259" key="2">
    <source>
        <dbReference type="Pfam" id="PF24859"/>
    </source>
</evidence>
<dbReference type="GO" id="GO:0005829">
    <property type="term" value="C:cytosol"/>
    <property type="evidence" value="ECO:0007669"/>
    <property type="project" value="TreeGrafter"/>
</dbReference>
<evidence type="ECO:0008006" key="5">
    <source>
        <dbReference type="Google" id="ProtNLM"/>
    </source>
</evidence>
<feature type="non-terminal residue" evidence="4">
    <location>
        <position position="1"/>
    </location>
</feature>
<dbReference type="InterPro" id="IPR056797">
    <property type="entry name" value="FdhE_central"/>
</dbReference>
<dbReference type="InterPro" id="IPR006452">
    <property type="entry name" value="Formate_DH_accessory"/>
</dbReference>
<sequence length="201" mass="22287">VLSPKRLPVDKLLLLFEEFLRRVLGVGTDVIAAGARSLLGATPTQMEATLCTAEGFHARAFLEPVMTTLAANISEPNIGKDPKHCYICGSRPVVSFLQDLPDTLGSRSLACSLCSTEWRIDRLRCVNCGETNADQLLVHNAESIPHVRLEECRTCRSYLKTVDLRERGDAVPIVDEIATIEMDLWARDEGLEKLQLNILEL</sequence>
<dbReference type="InterPro" id="IPR024064">
    <property type="entry name" value="FdhE-like_sf"/>
</dbReference>
<dbReference type="Gene3D" id="3.90.1670.10">
    <property type="entry name" value="FdhE-like domain"/>
    <property type="match status" value="1"/>
</dbReference>
<dbReference type="Pfam" id="PF24860">
    <property type="entry name" value="FdhE_C"/>
    <property type="match status" value="1"/>
</dbReference>
<gene>
    <name evidence="4" type="ORF">METZ01_LOCUS303454</name>
</gene>
<dbReference type="GO" id="GO:0051604">
    <property type="term" value="P:protein maturation"/>
    <property type="evidence" value="ECO:0007669"/>
    <property type="project" value="TreeGrafter"/>
</dbReference>
<evidence type="ECO:0000256" key="1">
    <source>
        <dbReference type="ARBA" id="ARBA00022490"/>
    </source>
</evidence>
<dbReference type="Pfam" id="PF24859">
    <property type="entry name" value="FdhE_central"/>
    <property type="match status" value="1"/>
</dbReference>
<proteinExistence type="predicted"/>
<name>A0A382MPS2_9ZZZZ</name>
<dbReference type="AlphaFoldDB" id="A0A382MPS2"/>
<dbReference type="GO" id="GO:0008199">
    <property type="term" value="F:ferric iron binding"/>
    <property type="evidence" value="ECO:0007669"/>
    <property type="project" value="TreeGrafter"/>
</dbReference>
<keyword evidence="1" id="KW-0963">Cytoplasm</keyword>
<evidence type="ECO:0000313" key="4">
    <source>
        <dbReference type="EMBL" id="SVC50600.1"/>
    </source>
</evidence>
<dbReference type="PANTHER" id="PTHR37689:SF1">
    <property type="entry name" value="PROTEIN FDHE"/>
    <property type="match status" value="1"/>
</dbReference>
<dbReference type="CDD" id="cd16341">
    <property type="entry name" value="FdhE"/>
    <property type="match status" value="1"/>
</dbReference>
<protein>
    <recommendedName>
        <fullName evidence="5">Formate dehydrogenase accessory protein FdhE</fullName>
    </recommendedName>
</protein>